<dbReference type="InterPro" id="IPR004027">
    <property type="entry name" value="SEC_C_motif"/>
</dbReference>
<gene>
    <name evidence="1" type="ORF">GIS00_01075</name>
</gene>
<keyword evidence="2" id="KW-1185">Reference proteome</keyword>
<dbReference type="Proteomes" id="UP000460221">
    <property type="component" value="Unassembled WGS sequence"/>
</dbReference>
<evidence type="ECO:0000313" key="2">
    <source>
        <dbReference type="Proteomes" id="UP000460221"/>
    </source>
</evidence>
<proteinExistence type="predicted"/>
<dbReference type="AlphaFoldDB" id="A0A7K1FEN4"/>
<evidence type="ECO:0008006" key="3">
    <source>
        <dbReference type="Google" id="ProtNLM"/>
    </source>
</evidence>
<dbReference type="SUPFAM" id="SSF103642">
    <property type="entry name" value="Sec-C motif"/>
    <property type="match status" value="1"/>
</dbReference>
<organism evidence="1 2">
    <name type="scientific">Nakamurella alba</name>
    <dbReference type="NCBI Taxonomy" id="2665158"/>
    <lineage>
        <taxon>Bacteria</taxon>
        <taxon>Bacillati</taxon>
        <taxon>Actinomycetota</taxon>
        <taxon>Actinomycetes</taxon>
        <taxon>Nakamurellales</taxon>
        <taxon>Nakamurellaceae</taxon>
        <taxon>Nakamurella</taxon>
    </lineage>
</organism>
<accession>A0A7K1FEN4</accession>
<evidence type="ECO:0000313" key="1">
    <source>
        <dbReference type="EMBL" id="MTD12536.1"/>
    </source>
</evidence>
<protein>
    <recommendedName>
        <fullName evidence="3">SEC-C domain-containing protein</fullName>
    </recommendedName>
</protein>
<sequence length="368" mass="40112">MTFGIGFVHPLYAGVVTDRRISRDSRALSDQYEKAGLVEFSDGRFAYTMTGLVQAPGFDAAKWVAMSLAEAGTGGVEFWKALARFSAICSHRFAMLPNVRTDHLKFSVLFAGYQRTESGSISRMAMVSNFQELSPISGTDIWPRPFERFRLSFQETSPVRCLAVPIGSGGYREDSELAKKLVDRLVSLKMSAAGVVAVLVDIIRQGANEVIGEDCTSIVIPRNFDAEPEASYRPNRASNEFKFPAFVQASHGDKGAGIAMNGATVYGGTVDRMAVVTAPAPTYKRQKCPCGSGSEYRRCHGRLGLSRNTPPVGATIEKFGLDTRELASAAGGAPFEMPSYLFLPGTTRKDYKITNTRTGKVVQDPEIW</sequence>
<dbReference type="EMBL" id="WLYK01000001">
    <property type="protein sequence ID" value="MTD12536.1"/>
    <property type="molecule type" value="Genomic_DNA"/>
</dbReference>
<name>A0A7K1FEN4_9ACTN</name>
<dbReference type="Pfam" id="PF02810">
    <property type="entry name" value="SEC-C"/>
    <property type="match status" value="1"/>
</dbReference>
<comment type="caution">
    <text evidence="1">The sequence shown here is derived from an EMBL/GenBank/DDBJ whole genome shotgun (WGS) entry which is preliminary data.</text>
</comment>
<dbReference type="RefSeq" id="WP_154766584.1">
    <property type="nucleotide sequence ID" value="NZ_WLYK01000001.1"/>
</dbReference>
<reference evidence="1 2" key="1">
    <citation type="submission" date="2019-11" db="EMBL/GenBank/DDBJ databases">
        <authorList>
            <person name="Jiang L.-Q."/>
        </authorList>
    </citation>
    <scope>NUCLEOTIDE SEQUENCE [LARGE SCALE GENOMIC DNA]</scope>
    <source>
        <strain evidence="1 2">YIM 132087</strain>
    </source>
</reference>